<organism evidence="1">
    <name type="scientific">marine sediment metagenome</name>
    <dbReference type="NCBI Taxonomy" id="412755"/>
    <lineage>
        <taxon>unclassified sequences</taxon>
        <taxon>metagenomes</taxon>
        <taxon>ecological metagenomes</taxon>
    </lineage>
</organism>
<dbReference type="AlphaFoldDB" id="X0UMQ4"/>
<sequence>MALALNNFIGFETGGLEEAYSVSGAPVVQSTIVKSGNFALALPAGAEYSMEQVIDGTSDELNARIISFKIYFVDTTPASKSWIFYAYNDDDLLLWDLAVETDGDLIFTDSAASTVTVPAPFTSGKFHRIDVFWEKRLPAVFELYIDGVSVISENDRDLTEPGVLFYYTFANTAGSIIYYDDLYCMSGASSVSDFLGPRTEVLGAFQNTVEDHTDQGSTLSVRSWSTTGNTPGVD</sequence>
<protein>
    <submittedName>
        <fullName evidence="1">Uncharacterized protein</fullName>
    </submittedName>
</protein>
<reference evidence="1" key="1">
    <citation type="journal article" date="2014" name="Front. Microbiol.">
        <title>High frequency of phylogenetically diverse reductive dehalogenase-homologous genes in deep subseafloor sedimentary metagenomes.</title>
        <authorList>
            <person name="Kawai M."/>
            <person name="Futagami T."/>
            <person name="Toyoda A."/>
            <person name="Takaki Y."/>
            <person name="Nishi S."/>
            <person name="Hori S."/>
            <person name="Arai W."/>
            <person name="Tsubouchi T."/>
            <person name="Morono Y."/>
            <person name="Uchiyama I."/>
            <person name="Ito T."/>
            <person name="Fujiyama A."/>
            <person name="Inagaki F."/>
            <person name="Takami H."/>
        </authorList>
    </citation>
    <scope>NUCLEOTIDE SEQUENCE</scope>
    <source>
        <strain evidence="1">Expedition CK06-06</strain>
    </source>
</reference>
<name>X0UMQ4_9ZZZZ</name>
<gene>
    <name evidence="1" type="ORF">S01H1_27429</name>
</gene>
<comment type="caution">
    <text evidence="1">The sequence shown here is derived from an EMBL/GenBank/DDBJ whole genome shotgun (WGS) entry which is preliminary data.</text>
</comment>
<feature type="non-terminal residue" evidence="1">
    <location>
        <position position="234"/>
    </location>
</feature>
<evidence type="ECO:0000313" key="1">
    <source>
        <dbReference type="EMBL" id="GAF89790.1"/>
    </source>
</evidence>
<dbReference type="EMBL" id="BARS01016700">
    <property type="protein sequence ID" value="GAF89790.1"/>
    <property type="molecule type" value="Genomic_DNA"/>
</dbReference>
<accession>X0UMQ4</accession>
<proteinExistence type="predicted"/>